<dbReference type="PROSITE" id="PS51819">
    <property type="entry name" value="VOC"/>
    <property type="match status" value="1"/>
</dbReference>
<feature type="domain" description="VOC" evidence="1">
    <location>
        <begin position="5"/>
        <end position="129"/>
    </location>
</feature>
<sequence length="134" mass="14994">METLGIDHVHLRIPDDETAHAIEFYRDLLGFGLEGFDAYDRGDSPIFTFRLTPESIIHVKPTDDFVHPERRNFDHLAVVLDEDVTDVKQELEDAGVIVEREGTPTGATGDAPAIYVRDPFGYLIELKEPVDGAT</sequence>
<dbReference type="InterPro" id="IPR029068">
    <property type="entry name" value="Glyas_Bleomycin-R_OHBP_Dase"/>
</dbReference>
<dbReference type="RefSeq" id="WP_310917532.1">
    <property type="nucleotide sequence ID" value="NZ_JAMQON010000001.1"/>
</dbReference>
<proteinExistence type="predicted"/>
<evidence type="ECO:0000313" key="2">
    <source>
        <dbReference type="EMBL" id="MDS0257969.1"/>
    </source>
</evidence>
<gene>
    <name evidence="2" type="ORF">NDI56_00945</name>
</gene>
<dbReference type="Gene3D" id="3.10.180.10">
    <property type="entry name" value="2,3-Dihydroxybiphenyl 1,2-Dioxygenase, domain 1"/>
    <property type="match status" value="1"/>
</dbReference>
<keyword evidence="3" id="KW-1185">Reference proteome</keyword>
<dbReference type="InterPro" id="IPR004360">
    <property type="entry name" value="Glyas_Fos-R_dOase_dom"/>
</dbReference>
<dbReference type="Pfam" id="PF00903">
    <property type="entry name" value="Glyoxalase"/>
    <property type="match status" value="1"/>
</dbReference>
<comment type="caution">
    <text evidence="2">The sequence shown here is derived from an EMBL/GenBank/DDBJ whole genome shotgun (WGS) entry which is preliminary data.</text>
</comment>
<dbReference type="InterPro" id="IPR050383">
    <property type="entry name" value="GlyoxalaseI/FosfomycinResist"/>
</dbReference>
<dbReference type="Proteomes" id="UP001259659">
    <property type="component" value="Unassembled WGS sequence"/>
</dbReference>
<dbReference type="PANTHER" id="PTHR21366:SF14">
    <property type="entry name" value="GLYOXALASE DOMAIN-CONTAINING PROTEIN 5"/>
    <property type="match status" value="1"/>
</dbReference>
<protein>
    <submittedName>
        <fullName evidence="2">VOC family protein</fullName>
    </submittedName>
</protein>
<dbReference type="InterPro" id="IPR037523">
    <property type="entry name" value="VOC_core"/>
</dbReference>
<organism evidence="2 3">
    <name type="scientific">Haloarcula saliterrae</name>
    <dbReference type="NCBI Taxonomy" id="2950534"/>
    <lineage>
        <taxon>Archaea</taxon>
        <taxon>Methanobacteriati</taxon>
        <taxon>Methanobacteriota</taxon>
        <taxon>Stenosarchaea group</taxon>
        <taxon>Halobacteria</taxon>
        <taxon>Halobacteriales</taxon>
        <taxon>Haloarculaceae</taxon>
        <taxon>Haloarcula</taxon>
    </lineage>
</organism>
<evidence type="ECO:0000313" key="3">
    <source>
        <dbReference type="Proteomes" id="UP001259659"/>
    </source>
</evidence>
<reference evidence="2 3" key="1">
    <citation type="submission" date="2022-06" db="EMBL/GenBank/DDBJ databases">
        <title>Haloarcula sp. a new haloarchaeum isolate from saline soil.</title>
        <authorList>
            <person name="Strakova D."/>
            <person name="Galisteo C."/>
            <person name="Sanchez-Porro C."/>
            <person name="Ventosa A."/>
        </authorList>
    </citation>
    <scope>NUCLEOTIDE SEQUENCE [LARGE SCALE GENOMIC DNA]</scope>
    <source>
        <strain evidence="2 3">S1CR25-12</strain>
    </source>
</reference>
<name>A0ABU2F6T6_9EURY</name>
<dbReference type="SUPFAM" id="SSF54593">
    <property type="entry name" value="Glyoxalase/Bleomycin resistance protein/Dihydroxybiphenyl dioxygenase"/>
    <property type="match status" value="1"/>
</dbReference>
<dbReference type="PANTHER" id="PTHR21366">
    <property type="entry name" value="GLYOXALASE FAMILY PROTEIN"/>
    <property type="match status" value="1"/>
</dbReference>
<evidence type="ECO:0000259" key="1">
    <source>
        <dbReference type="PROSITE" id="PS51819"/>
    </source>
</evidence>
<dbReference type="EMBL" id="JAMQON010000001">
    <property type="protein sequence ID" value="MDS0257969.1"/>
    <property type="molecule type" value="Genomic_DNA"/>
</dbReference>
<accession>A0ABU2F6T6</accession>